<name>A0A6C0LGR3_9ZZZZ</name>
<organism evidence="1">
    <name type="scientific">viral metagenome</name>
    <dbReference type="NCBI Taxonomy" id="1070528"/>
    <lineage>
        <taxon>unclassified sequences</taxon>
        <taxon>metagenomes</taxon>
        <taxon>organismal metagenomes</taxon>
    </lineage>
</organism>
<sequence length="194" mass="23244">MPTISCFYINYNRDPINIIFIKYENFVKVIFNRRAVILTNNQLVSSEELFNTYLISLILTEDTSKIDRVNIDNKIYYGVSTMRYWKNLYLTNFYKIISLEKSAHRNPLISLEPKRASGHKKYSKFMRYFCNSYCYEGYEGYIVRPCQMLKEYCFIETEEAKKLIEHQTQVEALIFVLHNYGRDVYTAINKYIKL</sequence>
<protein>
    <submittedName>
        <fullName evidence="1">Uncharacterized protein</fullName>
    </submittedName>
</protein>
<dbReference type="AlphaFoldDB" id="A0A6C0LGR3"/>
<accession>A0A6C0LGR3</accession>
<reference evidence="1" key="1">
    <citation type="journal article" date="2020" name="Nature">
        <title>Giant virus diversity and host interactions through global metagenomics.</title>
        <authorList>
            <person name="Schulz F."/>
            <person name="Roux S."/>
            <person name="Paez-Espino D."/>
            <person name="Jungbluth S."/>
            <person name="Walsh D.A."/>
            <person name="Denef V.J."/>
            <person name="McMahon K.D."/>
            <person name="Konstantinidis K.T."/>
            <person name="Eloe-Fadrosh E.A."/>
            <person name="Kyrpides N.C."/>
            <person name="Woyke T."/>
        </authorList>
    </citation>
    <scope>NUCLEOTIDE SEQUENCE</scope>
    <source>
        <strain evidence="1">GVMAG-M-3300027804-48</strain>
    </source>
</reference>
<proteinExistence type="predicted"/>
<dbReference type="EMBL" id="MN740495">
    <property type="protein sequence ID" value="QHU29743.1"/>
    <property type="molecule type" value="Genomic_DNA"/>
</dbReference>
<evidence type="ECO:0000313" key="1">
    <source>
        <dbReference type="EMBL" id="QHU29743.1"/>
    </source>
</evidence>